<dbReference type="Pfam" id="PF00196">
    <property type="entry name" value="GerE"/>
    <property type="match status" value="1"/>
</dbReference>
<dbReference type="EMBL" id="JARHTQ010000011">
    <property type="protein sequence ID" value="MDF2257762.1"/>
    <property type="molecule type" value="Genomic_DNA"/>
</dbReference>
<dbReference type="PROSITE" id="PS50043">
    <property type="entry name" value="HTH_LUXR_2"/>
    <property type="match status" value="1"/>
</dbReference>
<evidence type="ECO:0000313" key="5">
    <source>
        <dbReference type="Proteomes" id="UP001220022"/>
    </source>
</evidence>
<dbReference type="CDD" id="cd06170">
    <property type="entry name" value="LuxR_C_like"/>
    <property type="match status" value="1"/>
</dbReference>
<evidence type="ECO:0000313" key="4">
    <source>
        <dbReference type="EMBL" id="MDF2257762.1"/>
    </source>
</evidence>
<dbReference type="PROSITE" id="PS00622">
    <property type="entry name" value="HTH_LUXR_1"/>
    <property type="match status" value="1"/>
</dbReference>
<organism evidence="4 5">
    <name type="scientific">Streptantibioticus ferralitis</name>
    <dbReference type="NCBI Taxonomy" id="236510"/>
    <lineage>
        <taxon>Bacteria</taxon>
        <taxon>Bacillati</taxon>
        <taxon>Actinomycetota</taxon>
        <taxon>Actinomycetes</taxon>
        <taxon>Kitasatosporales</taxon>
        <taxon>Streptomycetaceae</taxon>
        <taxon>Streptantibioticus</taxon>
    </lineage>
</organism>
<dbReference type="SUPFAM" id="SSF52540">
    <property type="entry name" value="P-loop containing nucleoside triphosphate hydrolases"/>
    <property type="match status" value="1"/>
</dbReference>
<dbReference type="Pfam" id="PF13191">
    <property type="entry name" value="AAA_16"/>
    <property type="match status" value="1"/>
</dbReference>
<evidence type="ECO:0000256" key="2">
    <source>
        <dbReference type="ARBA" id="ARBA00022840"/>
    </source>
</evidence>
<dbReference type="InterPro" id="IPR003593">
    <property type="entry name" value="AAA+_ATPase"/>
</dbReference>
<dbReference type="InterPro" id="IPR041664">
    <property type="entry name" value="AAA_16"/>
</dbReference>
<dbReference type="PANTHER" id="PTHR16305">
    <property type="entry name" value="TESTICULAR SOLUBLE ADENYLYL CYCLASE"/>
    <property type="match status" value="1"/>
</dbReference>
<keyword evidence="1" id="KW-0547">Nucleotide-binding</keyword>
<sequence length="936" mass="101474">MIFGRSAELAGVSDLLVDVQSNGGGLVVFEGVFGSGKTELLREAGERARQQGFHVLSASADFPERLFRFGVVQQLFESLGDEFTDTGADSDSFRVLHGLYRKLAELSRDAPVLILVDNLEFIDEPSIRWLDFVVRRSQNIPVAIIATLNPGEQPQDPRLLPGLLLSRLCRERRRLPDLRPKETAELLAEFAGSPVSARVAERYHQVTDGNPVLLRECLRVAQAARLLGSPGEAGCPVVPSTVDLLPGLTLLRDRLLAQLQRASPHALSVACAAALLGSAADDDLTTVVSGLTRSEFADVRVRLEELGILQRNAATVRYPLVGELLVSAIPVAKRPELHSRAARALYQRGAAPEWTSMHVVEAGAFDEPWAEQVLLKGGESLAATCPKEAARIYERVLQEPVTGERRREVLARLGTAQLDADVPASVRHLEAAMELAAAPDERAQIALGLSCGLAVTDRHEEAVARLIDVLAKGGLEKGESAQRIVEQLVLVGTECGSTLDTVFALLGADEGDRGWLGRCPGTLKALVRAWVGSSAAQVQRRARDLLACGHAVQGTNAWYAAAVSLVWSEEHELASRYAEDELRATNAATLLRRVRALLLRTQALHGLDRLEQARQCGGEALDMLDRLGIGDQAMAAGALAHYITVLVELDEWDTAANLIAERGWRDIPLTHWQHVMLAHARAVLRVRAGDHRGGLADATTVGEACRRWRMSNPAVVPWQLTAAECHQGLQAPGEAERFAAQGLAAARRWGSPRLLGRALRTMGMSLNGPRRTELLTESAALLESCGARLELARTFMAIGTTTREKHPVAARRTLRHAYELAVSCGGKGVARRIQEELTQAGGRIAQPAQRGIDLLTVSELRVAEMAVSGMTNQAIARRLKVSLRNIEAHLTHTYRKLGVTGRSELSDLLRRSAVEMRTFGGGPRPMAALPGAGWVM</sequence>
<dbReference type="Gene3D" id="3.40.50.300">
    <property type="entry name" value="P-loop containing nucleotide triphosphate hydrolases"/>
    <property type="match status" value="1"/>
</dbReference>
<dbReference type="RefSeq" id="WP_275816084.1">
    <property type="nucleotide sequence ID" value="NZ_BAAANM010000022.1"/>
</dbReference>
<dbReference type="Proteomes" id="UP001220022">
    <property type="component" value="Unassembled WGS sequence"/>
</dbReference>
<keyword evidence="5" id="KW-1185">Reference proteome</keyword>
<dbReference type="InterPro" id="IPR027417">
    <property type="entry name" value="P-loop_NTPase"/>
</dbReference>
<dbReference type="Gene3D" id="1.10.10.10">
    <property type="entry name" value="Winged helix-like DNA-binding domain superfamily/Winged helix DNA-binding domain"/>
    <property type="match status" value="1"/>
</dbReference>
<name>A0ABT5Z278_9ACTN</name>
<protein>
    <submittedName>
        <fullName evidence="4">LuxR C-terminal-related transcriptional regulator</fullName>
    </submittedName>
</protein>
<dbReference type="InterPro" id="IPR000792">
    <property type="entry name" value="Tscrpt_reg_LuxR_C"/>
</dbReference>
<dbReference type="InterPro" id="IPR036388">
    <property type="entry name" value="WH-like_DNA-bd_sf"/>
</dbReference>
<dbReference type="PANTHER" id="PTHR16305:SF35">
    <property type="entry name" value="TRANSCRIPTIONAL ACTIVATOR DOMAIN"/>
    <property type="match status" value="1"/>
</dbReference>
<gene>
    <name evidence="4" type="ORF">P2L57_19215</name>
</gene>
<dbReference type="SMART" id="SM00421">
    <property type="entry name" value="HTH_LUXR"/>
    <property type="match status" value="1"/>
</dbReference>
<dbReference type="SMART" id="SM00382">
    <property type="entry name" value="AAA"/>
    <property type="match status" value="1"/>
</dbReference>
<reference evidence="4 5" key="1">
    <citation type="submission" date="2023-03" db="EMBL/GenBank/DDBJ databases">
        <title>Draft genome sequence of type strain Streptomyces ferralitis JCM 14344.</title>
        <authorList>
            <person name="Klaysubun C."/>
            <person name="Duangmal K."/>
        </authorList>
    </citation>
    <scope>NUCLEOTIDE SEQUENCE [LARGE SCALE GENOMIC DNA]</scope>
    <source>
        <strain evidence="4 5">JCM 14344</strain>
    </source>
</reference>
<evidence type="ECO:0000256" key="1">
    <source>
        <dbReference type="ARBA" id="ARBA00022741"/>
    </source>
</evidence>
<dbReference type="SUPFAM" id="SSF46894">
    <property type="entry name" value="C-terminal effector domain of the bipartite response regulators"/>
    <property type="match status" value="1"/>
</dbReference>
<keyword evidence="2" id="KW-0067">ATP-binding</keyword>
<feature type="domain" description="HTH luxR-type" evidence="3">
    <location>
        <begin position="848"/>
        <end position="913"/>
    </location>
</feature>
<accession>A0ABT5Z278</accession>
<comment type="caution">
    <text evidence="4">The sequence shown here is derived from an EMBL/GenBank/DDBJ whole genome shotgun (WGS) entry which is preliminary data.</text>
</comment>
<evidence type="ECO:0000259" key="3">
    <source>
        <dbReference type="PROSITE" id="PS50043"/>
    </source>
</evidence>
<proteinExistence type="predicted"/>
<dbReference type="InterPro" id="IPR016032">
    <property type="entry name" value="Sig_transdc_resp-reg_C-effctor"/>
</dbReference>